<evidence type="ECO:0000256" key="4">
    <source>
        <dbReference type="ARBA" id="ARBA00022803"/>
    </source>
</evidence>
<dbReference type="PANTHER" id="PTHR45783">
    <property type="entry name" value="KINESIN LIGHT CHAIN"/>
    <property type="match status" value="1"/>
</dbReference>
<dbReference type="Proteomes" id="UP000554235">
    <property type="component" value="Unassembled WGS sequence"/>
</dbReference>
<reference evidence="6 7" key="1">
    <citation type="submission" date="2020-01" db="EMBL/GenBank/DDBJ databases">
        <title>Identification and distribution of gene clusters putatively required for synthesis of sphingolipid metabolism inhibitors in phylogenetically diverse species of the filamentous fungus Fusarium.</title>
        <authorList>
            <person name="Kim H.-S."/>
            <person name="Busman M."/>
            <person name="Brown D.W."/>
            <person name="Divon H."/>
            <person name="Uhlig S."/>
            <person name="Proctor R.H."/>
        </authorList>
    </citation>
    <scope>NUCLEOTIDE SEQUENCE [LARGE SCALE GENOMIC DNA]</scope>
    <source>
        <strain evidence="6 7">NRRL 20459</strain>
    </source>
</reference>
<evidence type="ECO:0000313" key="7">
    <source>
        <dbReference type="Proteomes" id="UP000554235"/>
    </source>
</evidence>
<dbReference type="InterPro" id="IPR011990">
    <property type="entry name" value="TPR-like_helical_dom_sf"/>
</dbReference>
<feature type="compositionally biased region" description="Acidic residues" evidence="5">
    <location>
        <begin position="250"/>
        <end position="268"/>
    </location>
</feature>
<dbReference type="GO" id="GO:0005871">
    <property type="term" value="C:kinesin complex"/>
    <property type="evidence" value="ECO:0007669"/>
    <property type="project" value="InterPro"/>
</dbReference>
<organism evidence="6 7">
    <name type="scientific">Fusarium albosuccineum</name>
    <dbReference type="NCBI Taxonomy" id="1237068"/>
    <lineage>
        <taxon>Eukaryota</taxon>
        <taxon>Fungi</taxon>
        <taxon>Dikarya</taxon>
        <taxon>Ascomycota</taxon>
        <taxon>Pezizomycotina</taxon>
        <taxon>Sordariomycetes</taxon>
        <taxon>Hypocreomycetidae</taxon>
        <taxon>Hypocreales</taxon>
        <taxon>Nectriaceae</taxon>
        <taxon>Fusarium</taxon>
        <taxon>Fusarium decemcellulare species complex</taxon>
    </lineage>
</organism>
<name>A0A8H4LM96_9HYPO</name>
<dbReference type="PANTHER" id="PTHR45783:SF3">
    <property type="entry name" value="KINESIN LIGHT CHAIN"/>
    <property type="match status" value="1"/>
</dbReference>
<accession>A0A8H4LM96</accession>
<keyword evidence="3" id="KW-0677">Repeat</keyword>
<dbReference type="AlphaFoldDB" id="A0A8H4LM96"/>
<comment type="caution">
    <text evidence="6">The sequence shown here is derived from an EMBL/GenBank/DDBJ whole genome shotgun (WGS) entry which is preliminary data.</text>
</comment>
<dbReference type="OrthoDB" id="5865767at2759"/>
<comment type="subcellular location">
    <subcellularLocation>
        <location evidence="1">Cytoplasm</location>
    </subcellularLocation>
</comment>
<dbReference type="InterPro" id="IPR002151">
    <property type="entry name" value="Kinesin_light"/>
</dbReference>
<feature type="region of interest" description="Disordered" evidence="5">
    <location>
        <begin position="212"/>
        <end position="286"/>
    </location>
</feature>
<dbReference type="EMBL" id="JAADYS010000245">
    <property type="protein sequence ID" value="KAF4471140.1"/>
    <property type="molecule type" value="Genomic_DNA"/>
</dbReference>
<dbReference type="Pfam" id="PF13424">
    <property type="entry name" value="TPR_12"/>
    <property type="match status" value="1"/>
</dbReference>
<dbReference type="GO" id="GO:0005737">
    <property type="term" value="C:cytoplasm"/>
    <property type="evidence" value="ECO:0007669"/>
    <property type="project" value="UniProtKB-SubCell"/>
</dbReference>
<dbReference type="SUPFAM" id="SSF48452">
    <property type="entry name" value="TPR-like"/>
    <property type="match status" value="1"/>
</dbReference>
<dbReference type="Pfam" id="PF13374">
    <property type="entry name" value="TPR_10"/>
    <property type="match status" value="1"/>
</dbReference>
<evidence type="ECO:0000313" key="6">
    <source>
        <dbReference type="EMBL" id="KAF4471140.1"/>
    </source>
</evidence>
<evidence type="ECO:0000256" key="3">
    <source>
        <dbReference type="ARBA" id="ARBA00022737"/>
    </source>
</evidence>
<proteinExistence type="predicted"/>
<evidence type="ECO:0000256" key="5">
    <source>
        <dbReference type="SAM" id="MobiDB-lite"/>
    </source>
</evidence>
<sequence length="679" mass="75335">MEKQHVQASTNTSVSAAELSTPAQDDECYDCPVAIPGSKQNKQMYPKAPVQLKCWDQPEYQRRFEFVKGELQHMVNRDAKLRDVAQRISYELRMVGTSPNEALPSIVIRCRCDSKHMRTLQSLFGGRTQAMMHCGNDFFSQQGPIPPLKLVYFKEKCGPVLRIGSDALLEAFFDNRVTYCGGLARYRSSSATLGVSIHIGADNAHLTVDHIFEPNHGSSSDSGVDLDATSPEFTPPDSDNADESNHPWENDDDEYDYDSGDDLDEQDEDSRTCWLSNTTGPDPRVEHKYREDWQKVIPPAKLDPAMAYLDWSLTRPLSSTLEPLHLNAFSLNGRDAPTICLSKIRNEPRKHLGPVKTVSGVRGVLYGKLLAGSSFLGAAPGQADCEVWTAILNDKEGLISGECGSAVVDDDTNEIYGHVVGCNTSGHALIVPLKHVLTQVKHCFGTTLVGLSPPSTHLSPVHVSKEQSATDQALAEFDAGSQLYEAAVGLDNDGDHITAEKKFRDSMEIRERVLGLHHYRTLDSMGGMTAMLYKQGDYGRAEIEQRRLMDIQAKVLGSEHPNTLITMNNLATVLTSLRRFSEAEDMHRRTLKLREKVLGPEHADTLLSMNNLGVALGVQDRREEAMQMLHEVLARRTRILGPKHPDTVITKNNLDMAVSEGKKTALAHRYRGLPTRPGW</sequence>
<dbReference type="Gene3D" id="1.25.40.10">
    <property type="entry name" value="Tetratricopeptide repeat domain"/>
    <property type="match status" value="1"/>
</dbReference>
<evidence type="ECO:0000256" key="1">
    <source>
        <dbReference type="ARBA" id="ARBA00004496"/>
    </source>
</evidence>
<keyword evidence="7" id="KW-1185">Reference proteome</keyword>
<evidence type="ECO:0000256" key="2">
    <source>
        <dbReference type="ARBA" id="ARBA00022490"/>
    </source>
</evidence>
<dbReference type="GO" id="GO:0019894">
    <property type="term" value="F:kinesin binding"/>
    <property type="evidence" value="ECO:0007669"/>
    <property type="project" value="TreeGrafter"/>
</dbReference>
<keyword evidence="2" id="KW-0963">Cytoplasm</keyword>
<protein>
    <submittedName>
        <fullName evidence="6">Rna binding</fullName>
    </submittedName>
</protein>
<keyword evidence="4" id="KW-0802">TPR repeat</keyword>
<dbReference type="GO" id="GO:0007018">
    <property type="term" value="P:microtubule-based movement"/>
    <property type="evidence" value="ECO:0007669"/>
    <property type="project" value="TreeGrafter"/>
</dbReference>
<gene>
    <name evidence="6" type="ORF">FALBO_1934</name>
</gene>